<gene>
    <name evidence="2" type="ORF">P3G67_22235</name>
</gene>
<evidence type="ECO:0000256" key="1">
    <source>
        <dbReference type="SAM" id="MobiDB-lite"/>
    </source>
</evidence>
<proteinExistence type="predicted"/>
<reference evidence="2 3" key="1">
    <citation type="submission" date="2023-03" db="EMBL/GenBank/DDBJ databases">
        <title>Draft genome sequence of Streptomyces sp. RB6PN23 isolated from peat swamp forest in Thailand.</title>
        <authorList>
            <person name="Klaysubun C."/>
            <person name="Duangmal K."/>
        </authorList>
    </citation>
    <scope>NUCLEOTIDE SEQUENCE [LARGE SCALE GENOMIC DNA]</scope>
    <source>
        <strain evidence="2 3">RB6PN23</strain>
    </source>
</reference>
<evidence type="ECO:0000313" key="2">
    <source>
        <dbReference type="EMBL" id="MDF3291895.1"/>
    </source>
</evidence>
<feature type="compositionally biased region" description="Low complexity" evidence="1">
    <location>
        <begin position="221"/>
        <end position="239"/>
    </location>
</feature>
<keyword evidence="3" id="KW-1185">Reference proteome</keyword>
<comment type="caution">
    <text evidence="2">The sequence shown here is derived from an EMBL/GenBank/DDBJ whole genome shotgun (WGS) entry which is preliminary data.</text>
</comment>
<dbReference type="RefSeq" id="WP_276095034.1">
    <property type="nucleotide sequence ID" value="NZ_JARJBC010000014.1"/>
</dbReference>
<sequence length="268" mass="29906">MSHQHEPWRPDYRLDGFEPANDATAADFGAATICDDSFIPVTAHHTGDGRDSYLVFYDTSATWDVPGTPAYVAMHITRDRERHTFRCATQSEPLVPLAQRWLIQRGCPAEAINASPDDAPQPKDNLTQRLEEQLKSSSDRYDVLDHYTHNPGSFDFGTETWAIIHDRHPDSAELPYRVFIEEVSKDFDVYTVREGAFSSCEDADEWLFNRDTPLPEPAASPNPSATAARAQAALTRSTTKSWAAPASITVDSAIRPATEQPQTRKGTR</sequence>
<evidence type="ECO:0000313" key="3">
    <source>
        <dbReference type="Proteomes" id="UP001216579"/>
    </source>
</evidence>
<dbReference type="Proteomes" id="UP001216579">
    <property type="component" value="Unassembled WGS sequence"/>
</dbReference>
<accession>A0ABT5ZQL6</accession>
<name>A0ABT5ZQL6_9ACTN</name>
<protein>
    <submittedName>
        <fullName evidence="2">Uncharacterized protein</fullName>
    </submittedName>
</protein>
<feature type="region of interest" description="Disordered" evidence="1">
    <location>
        <begin position="212"/>
        <end position="268"/>
    </location>
</feature>
<organism evidence="2 3">
    <name type="scientific">Streptomyces silvisoli</name>
    <dbReference type="NCBI Taxonomy" id="3034235"/>
    <lineage>
        <taxon>Bacteria</taxon>
        <taxon>Bacillati</taxon>
        <taxon>Actinomycetota</taxon>
        <taxon>Actinomycetes</taxon>
        <taxon>Kitasatosporales</taxon>
        <taxon>Streptomycetaceae</taxon>
        <taxon>Streptomyces</taxon>
    </lineage>
</organism>
<feature type="compositionally biased region" description="Polar residues" evidence="1">
    <location>
        <begin position="259"/>
        <end position="268"/>
    </location>
</feature>
<dbReference type="EMBL" id="JARJBC010000014">
    <property type="protein sequence ID" value="MDF3291895.1"/>
    <property type="molecule type" value="Genomic_DNA"/>
</dbReference>